<evidence type="ECO:0000313" key="5">
    <source>
        <dbReference type="EMBL" id="AKJ65627.1"/>
    </source>
</evidence>
<feature type="domain" description="Carbohydrate-binding module family 96" evidence="4">
    <location>
        <begin position="41"/>
        <end position="148"/>
    </location>
</feature>
<proteinExistence type="predicted"/>
<organism evidence="5 6">
    <name type="scientific">Kiritimatiella glycovorans</name>
    <dbReference type="NCBI Taxonomy" id="1307763"/>
    <lineage>
        <taxon>Bacteria</taxon>
        <taxon>Pseudomonadati</taxon>
        <taxon>Kiritimatiellota</taxon>
        <taxon>Kiritimatiellia</taxon>
        <taxon>Kiritimatiellales</taxon>
        <taxon>Kiritimatiellaceae</taxon>
        <taxon>Kiritimatiella</taxon>
    </lineage>
</organism>
<dbReference type="AlphaFoldDB" id="A0A0G3EJK2"/>
<dbReference type="EMBL" id="CP010904">
    <property type="protein sequence ID" value="AKJ65627.1"/>
    <property type="molecule type" value="Genomic_DNA"/>
</dbReference>
<gene>
    <name evidence="5" type="ORF">L21SP4_02402</name>
</gene>
<evidence type="ECO:0000256" key="2">
    <source>
        <dbReference type="ARBA" id="ARBA00022525"/>
    </source>
</evidence>
<dbReference type="InterPro" id="IPR055372">
    <property type="entry name" value="CBM96"/>
</dbReference>
<evidence type="ECO:0000259" key="4">
    <source>
        <dbReference type="Pfam" id="PF24517"/>
    </source>
</evidence>
<evidence type="ECO:0000256" key="1">
    <source>
        <dbReference type="ARBA" id="ARBA00004613"/>
    </source>
</evidence>
<keyword evidence="3" id="KW-0732">Signal</keyword>
<accession>A0A0G3EJK2</accession>
<sequence>MKKITKGDEMKKITKGDGMKKIGFISCIILLAAGGACADVLFASADAMIDGGDTDTNFGAATQLFLRGGGGANTEKLYYQFDVEGILGSGEVFDGVEFSIATHPNQPVNATGFNWTLHGITDNNDSWTESGITWDNAPKNDTSGTGVVSGGTTNLANFTFASVPAGTATYTISGAGLDEYLNWKAGAIADPYGNGAADNTVATIIVTANNSSLGRILSKEGTGVNDPQLSYTVIPEPATIGLFSVCAGLLLVSRRLLL</sequence>
<protein>
    <recommendedName>
        <fullName evidence="4">Carbohydrate-binding module family 96 domain-containing protein</fullName>
    </recommendedName>
</protein>
<dbReference type="NCBIfam" id="NF033679">
    <property type="entry name" value="DNRLRE_dom"/>
    <property type="match status" value="1"/>
</dbReference>
<reference evidence="6" key="1">
    <citation type="submission" date="2015-02" db="EMBL/GenBank/DDBJ databases">
        <title>Description and complete genome sequence of the first cultured representative of the subdivision 5 of the Verrucomicrobia phylum.</title>
        <authorList>
            <person name="Spring S."/>
            <person name="Bunk B."/>
            <person name="Sproer C."/>
            <person name="Klenk H.-P."/>
        </authorList>
    </citation>
    <scope>NUCLEOTIDE SEQUENCE [LARGE SCALE GENOMIC DNA]</scope>
    <source>
        <strain evidence="6">L21-Fru-AB</strain>
    </source>
</reference>
<evidence type="ECO:0000256" key="3">
    <source>
        <dbReference type="ARBA" id="ARBA00022729"/>
    </source>
</evidence>
<dbReference type="Proteomes" id="UP000035268">
    <property type="component" value="Chromosome"/>
</dbReference>
<dbReference type="Pfam" id="PF24517">
    <property type="entry name" value="CBM96"/>
    <property type="match status" value="1"/>
</dbReference>
<dbReference type="RefSeq" id="WP_052882829.1">
    <property type="nucleotide sequence ID" value="NZ_CP010904.1"/>
</dbReference>
<evidence type="ECO:0000313" key="6">
    <source>
        <dbReference type="Proteomes" id="UP000035268"/>
    </source>
</evidence>
<dbReference type="KEGG" id="vbl:L21SP4_02402"/>
<dbReference type="STRING" id="1307763.L21SP4_02402"/>
<comment type="subcellular location">
    <subcellularLocation>
        <location evidence="1">Secreted</location>
    </subcellularLocation>
</comment>
<dbReference type="GO" id="GO:0005576">
    <property type="term" value="C:extracellular region"/>
    <property type="evidence" value="ECO:0007669"/>
    <property type="project" value="UniProtKB-SubCell"/>
</dbReference>
<reference evidence="5 6" key="2">
    <citation type="journal article" date="2016" name="ISME J.">
        <title>Characterization of the first cultured representative of Verrucomicrobia subdivision 5 indicates the proposal of a novel phylum.</title>
        <authorList>
            <person name="Spring S."/>
            <person name="Bunk B."/>
            <person name="Sproer C."/>
            <person name="Schumann P."/>
            <person name="Rohde M."/>
            <person name="Tindall B.J."/>
            <person name="Klenk H.P."/>
        </authorList>
    </citation>
    <scope>NUCLEOTIDE SEQUENCE [LARGE SCALE GENOMIC DNA]</scope>
    <source>
        <strain evidence="5 6">L21-Fru-AB</strain>
    </source>
</reference>
<keyword evidence="6" id="KW-1185">Reference proteome</keyword>
<keyword evidence="2" id="KW-0964">Secreted</keyword>
<dbReference type="OrthoDB" id="624837at2"/>
<name>A0A0G3EJK2_9BACT</name>